<gene>
    <name evidence="1" type="ORF">JZ751_002566</name>
</gene>
<keyword evidence="2" id="KW-1185">Reference proteome</keyword>
<reference evidence="1" key="1">
    <citation type="thesis" date="2021" institute="BYU ScholarsArchive" country="Provo, UT, USA">
        <title>Applications of and Algorithms for Genome Assembly and Genomic Analyses with an Emphasis on Marine Teleosts.</title>
        <authorList>
            <person name="Pickett B.D."/>
        </authorList>
    </citation>
    <scope>NUCLEOTIDE SEQUENCE</scope>
    <source>
        <strain evidence="1">HI-2016</strain>
    </source>
</reference>
<evidence type="ECO:0000313" key="1">
    <source>
        <dbReference type="EMBL" id="KAG9336219.1"/>
    </source>
</evidence>
<accession>A0A8T2N774</accession>
<dbReference type="AlphaFoldDB" id="A0A8T2N774"/>
<name>A0A8T2N774_9TELE</name>
<protein>
    <submittedName>
        <fullName evidence="1">Uncharacterized protein</fullName>
    </submittedName>
</protein>
<comment type="caution">
    <text evidence="1">The sequence shown here is derived from an EMBL/GenBank/DDBJ whole genome shotgun (WGS) entry which is preliminary data.</text>
</comment>
<sequence length="188" mass="20146">MSPGEICKMWGSAPAEGHAPPPVPIVVHHGHPATLRLQQRPLQAGAGPAGPQAHQFPQVHAPVQRRLQLVAALQDALRVTWVYRQPPVSLLPGAPDRDAVPTRVDVRVPVAVPDEVFEPGGVDPEDLSPDGLHLAVTRQSPRGQAGAVYHHVIAMAQLQEVCNVPMFKDATRPFKPTTKGTRSGSNTD</sequence>
<organism evidence="1 2">
    <name type="scientific">Albula glossodonta</name>
    <name type="common">roundjaw bonefish</name>
    <dbReference type="NCBI Taxonomy" id="121402"/>
    <lineage>
        <taxon>Eukaryota</taxon>
        <taxon>Metazoa</taxon>
        <taxon>Chordata</taxon>
        <taxon>Craniata</taxon>
        <taxon>Vertebrata</taxon>
        <taxon>Euteleostomi</taxon>
        <taxon>Actinopterygii</taxon>
        <taxon>Neopterygii</taxon>
        <taxon>Teleostei</taxon>
        <taxon>Albuliformes</taxon>
        <taxon>Albulidae</taxon>
        <taxon>Albula</taxon>
    </lineage>
</organism>
<proteinExistence type="predicted"/>
<evidence type="ECO:0000313" key="2">
    <source>
        <dbReference type="Proteomes" id="UP000824540"/>
    </source>
</evidence>
<dbReference type="Proteomes" id="UP000824540">
    <property type="component" value="Unassembled WGS sequence"/>
</dbReference>
<dbReference type="EMBL" id="JAFBMS010000102">
    <property type="protein sequence ID" value="KAG9336219.1"/>
    <property type="molecule type" value="Genomic_DNA"/>
</dbReference>